<gene>
    <name evidence="2" type="ORF">EVAR_12511_1</name>
</gene>
<dbReference type="EMBL" id="BGZK01000075">
    <property type="protein sequence ID" value="GBP15926.1"/>
    <property type="molecule type" value="Genomic_DNA"/>
</dbReference>
<evidence type="ECO:0000313" key="3">
    <source>
        <dbReference type="Proteomes" id="UP000299102"/>
    </source>
</evidence>
<feature type="region of interest" description="Disordered" evidence="1">
    <location>
        <begin position="53"/>
        <end position="74"/>
    </location>
</feature>
<dbReference type="AlphaFoldDB" id="A0A4C1TPP3"/>
<evidence type="ECO:0000313" key="2">
    <source>
        <dbReference type="EMBL" id="GBP15926.1"/>
    </source>
</evidence>
<proteinExistence type="predicted"/>
<feature type="compositionally biased region" description="Basic and acidic residues" evidence="1">
    <location>
        <begin position="53"/>
        <end position="67"/>
    </location>
</feature>
<protein>
    <submittedName>
        <fullName evidence="2">Uncharacterized protein</fullName>
    </submittedName>
</protein>
<dbReference type="Proteomes" id="UP000299102">
    <property type="component" value="Unassembled WGS sequence"/>
</dbReference>
<accession>A0A4C1TPP3</accession>
<comment type="caution">
    <text evidence="2">The sequence shown here is derived from an EMBL/GenBank/DDBJ whole genome shotgun (WGS) entry which is preliminary data.</text>
</comment>
<name>A0A4C1TPP3_EUMVA</name>
<evidence type="ECO:0000256" key="1">
    <source>
        <dbReference type="SAM" id="MobiDB-lite"/>
    </source>
</evidence>
<organism evidence="2 3">
    <name type="scientific">Eumeta variegata</name>
    <name type="common">Bagworm moth</name>
    <name type="synonym">Eumeta japonica</name>
    <dbReference type="NCBI Taxonomy" id="151549"/>
    <lineage>
        <taxon>Eukaryota</taxon>
        <taxon>Metazoa</taxon>
        <taxon>Ecdysozoa</taxon>
        <taxon>Arthropoda</taxon>
        <taxon>Hexapoda</taxon>
        <taxon>Insecta</taxon>
        <taxon>Pterygota</taxon>
        <taxon>Neoptera</taxon>
        <taxon>Endopterygota</taxon>
        <taxon>Lepidoptera</taxon>
        <taxon>Glossata</taxon>
        <taxon>Ditrysia</taxon>
        <taxon>Tineoidea</taxon>
        <taxon>Psychidae</taxon>
        <taxon>Oiketicinae</taxon>
        <taxon>Eumeta</taxon>
    </lineage>
</organism>
<sequence>MEQKMEPRARTGSGIESETRIKIECEVGIRIPLAQSDSARLVAAAPLPRLVPKRRDFQNTTRRDSDTQFKGSGPSRIPSCRELWVSLEVCLLYIEWTSTKEANSATQPNSKMVYYYFGSWPCARAGRGRAATSHECQGDAGNRRVWAPPPTSPCTGYADIIF</sequence>
<keyword evidence="3" id="KW-1185">Reference proteome</keyword>
<reference evidence="2 3" key="1">
    <citation type="journal article" date="2019" name="Commun. Biol.">
        <title>The bagworm genome reveals a unique fibroin gene that provides high tensile strength.</title>
        <authorList>
            <person name="Kono N."/>
            <person name="Nakamura H."/>
            <person name="Ohtoshi R."/>
            <person name="Tomita M."/>
            <person name="Numata K."/>
            <person name="Arakawa K."/>
        </authorList>
    </citation>
    <scope>NUCLEOTIDE SEQUENCE [LARGE SCALE GENOMIC DNA]</scope>
</reference>